<dbReference type="InterPro" id="IPR057326">
    <property type="entry name" value="KR_dom"/>
</dbReference>
<evidence type="ECO:0000256" key="1">
    <source>
        <dbReference type="ARBA" id="ARBA00006484"/>
    </source>
</evidence>
<keyword evidence="2" id="KW-0560">Oxidoreductase</keyword>
<evidence type="ECO:0000313" key="5">
    <source>
        <dbReference type="Proteomes" id="UP000679848"/>
    </source>
</evidence>
<name>A0A810Q8A8_9FIRM</name>
<organism evidence="4 5">
    <name type="scientific">Pusillibacter faecalis</name>
    <dbReference type="NCBI Taxonomy" id="2714358"/>
    <lineage>
        <taxon>Bacteria</taxon>
        <taxon>Bacillati</taxon>
        <taxon>Bacillota</taxon>
        <taxon>Clostridia</taxon>
        <taxon>Eubacteriales</taxon>
        <taxon>Oscillospiraceae</taxon>
        <taxon>Pusillibacter</taxon>
    </lineage>
</organism>
<reference evidence="4" key="1">
    <citation type="submission" date="2020-09" db="EMBL/GenBank/DDBJ databases">
        <title>New species isolated from human feces.</title>
        <authorList>
            <person name="Kitahara M."/>
            <person name="Shigeno Y."/>
            <person name="Shime M."/>
            <person name="Matsumoto Y."/>
            <person name="Nakamura S."/>
            <person name="Motooka D."/>
            <person name="Fukuoka S."/>
            <person name="Nishikawa H."/>
            <person name="Benno Y."/>
        </authorList>
    </citation>
    <scope>NUCLEOTIDE SEQUENCE</scope>
    <source>
        <strain evidence="4">MM59</strain>
    </source>
</reference>
<evidence type="ECO:0000259" key="3">
    <source>
        <dbReference type="SMART" id="SM00822"/>
    </source>
</evidence>
<dbReference type="Pfam" id="PF13561">
    <property type="entry name" value="adh_short_C2"/>
    <property type="match status" value="1"/>
</dbReference>
<proteinExistence type="inferred from homology"/>
<dbReference type="SUPFAM" id="SSF51735">
    <property type="entry name" value="NAD(P)-binding Rossmann-fold domains"/>
    <property type="match status" value="1"/>
</dbReference>
<dbReference type="Gene3D" id="3.40.50.720">
    <property type="entry name" value="NAD(P)-binding Rossmann-like Domain"/>
    <property type="match status" value="1"/>
</dbReference>
<comment type="similarity">
    <text evidence="1">Belongs to the short-chain dehydrogenases/reductases (SDR) family.</text>
</comment>
<dbReference type="RefSeq" id="WP_213543039.1">
    <property type="nucleotide sequence ID" value="NZ_AP023420.1"/>
</dbReference>
<dbReference type="FunFam" id="3.40.50.720:FF:000084">
    <property type="entry name" value="Short-chain dehydrogenase reductase"/>
    <property type="match status" value="1"/>
</dbReference>
<evidence type="ECO:0000256" key="2">
    <source>
        <dbReference type="ARBA" id="ARBA00023002"/>
    </source>
</evidence>
<dbReference type="InterPro" id="IPR020904">
    <property type="entry name" value="Sc_DH/Rdtase_CS"/>
</dbReference>
<sequence length="250" mass="25919">MVSMDYSGKNYIVTGGAGGIGGAVVDGIVSGGGHAVIVDINEAGARKYQEKYGEDKVTVAAVDLSNPAEIREKFGALVQKFGQIHGLICVAGIVSTSKFEDVTQAEWDRVVAINLTGVFASIQSVFTNMKEHSYGRIVVVSSVAAQVGGGLLGTSVYAASKGGVNSLIKAVAKEGGPYNVACCGVCPAYTKTAITAGMDQDRHNRILSQIPLGRPADPQEIANLILFYASDLASFVTGEIGNADGGLRMD</sequence>
<dbReference type="PANTHER" id="PTHR42760">
    <property type="entry name" value="SHORT-CHAIN DEHYDROGENASES/REDUCTASES FAMILY MEMBER"/>
    <property type="match status" value="1"/>
</dbReference>
<dbReference type="EMBL" id="AP023420">
    <property type="protein sequence ID" value="BCK84204.1"/>
    <property type="molecule type" value="Genomic_DNA"/>
</dbReference>
<dbReference type="InterPro" id="IPR002347">
    <property type="entry name" value="SDR_fam"/>
</dbReference>
<dbReference type="SMART" id="SM00822">
    <property type="entry name" value="PKS_KR"/>
    <property type="match status" value="1"/>
</dbReference>
<dbReference type="GO" id="GO:0016616">
    <property type="term" value="F:oxidoreductase activity, acting on the CH-OH group of donors, NAD or NADP as acceptor"/>
    <property type="evidence" value="ECO:0007669"/>
    <property type="project" value="TreeGrafter"/>
</dbReference>
<protein>
    <recommendedName>
        <fullName evidence="3">Ketoreductase domain-containing protein</fullName>
    </recommendedName>
</protein>
<dbReference type="PRINTS" id="PR00081">
    <property type="entry name" value="GDHRDH"/>
</dbReference>
<dbReference type="KEGG" id="pfaa:MM59RIKEN_15230"/>
<accession>A0A810Q8A8</accession>
<keyword evidence="5" id="KW-1185">Reference proteome</keyword>
<dbReference type="PRINTS" id="PR00080">
    <property type="entry name" value="SDRFAMILY"/>
</dbReference>
<dbReference type="GO" id="GO:0008206">
    <property type="term" value="P:bile acid metabolic process"/>
    <property type="evidence" value="ECO:0007669"/>
    <property type="project" value="UniProtKB-ARBA"/>
</dbReference>
<dbReference type="AlphaFoldDB" id="A0A810Q8A8"/>
<dbReference type="InterPro" id="IPR036291">
    <property type="entry name" value="NAD(P)-bd_dom_sf"/>
</dbReference>
<feature type="domain" description="Ketoreductase" evidence="3">
    <location>
        <begin position="9"/>
        <end position="209"/>
    </location>
</feature>
<dbReference type="PANTHER" id="PTHR42760:SF133">
    <property type="entry name" value="3-OXOACYL-[ACYL-CARRIER-PROTEIN] REDUCTASE"/>
    <property type="match status" value="1"/>
</dbReference>
<evidence type="ECO:0000313" key="4">
    <source>
        <dbReference type="EMBL" id="BCK84204.1"/>
    </source>
</evidence>
<dbReference type="PROSITE" id="PS00061">
    <property type="entry name" value="ADH_SHORT"/>
    <property type="match status" value="1"/>
</dbReference>
<gene>
    <name evidence="4" type="ORF">MM59RIKEN_15230</name>
</gene>
<dbReference type="Proteomes" id="UP000679848">
    <property type="component" value="Chromosome"/>
</dbReference>